<feature type="binding site" evidence="6">
    <location>
        <position position="193"/>
    </location>
    <ligand>
        <name>substrate</name>
    </ligand>
</feature>
<dbReference type="HAMAP" id="MF_01106">
    <property type="entry name" value="ArgJ"/>
    <property type="match status" value="1"/>
</dbReference>
<keyword evidence="6" id="KW-0963">Cytoplasm</keyword>
<evidence type="ECO:0000256" key="4">
    <source>
        <dbReference type="ARBA" id="ARBA00022813"/>
    </source>
</evidence>
<dbReference type="Gene3D" id="3.10.20.340">
    <property type="entry name" value="ArgJ beta chain, C-terminal domain"/>
    <property type="match status" value="1"/>
</dbReference>
<keyword evidence="3 6" id="KW-0808">Transferase</keyword>
<comment type="catalytic activity">
    <reaction evidence="6">
        <text>N(2)-acetyl-L-ornithine + L-glutamate = N-acetyl-L-glutamate + L-ornithine</text>
        <dbReference type="Rhea" id="RHEA:15349"/>
        <dbReference type="ChEBI" id="CHEBI:29985"/>
        <dbReference type="ChEBI" id="CHEBI:44337"/>
        <dbReference type="ChEBI" id="CHEBI:46911"/>
        <dbReference type="ChEBI" id="CHEBI:57805"/>
        <dbReference type="EC" id="2.3.1.35"/>
    </reaction>
</comment>
<feature type="binding site" evidence="6">
    <location>
        <position position="404"/>
    </location>
    <ligand>
        <name>substrate</name>
    </ligand>
</feature>
<dbReference type="GO" id="GO:0004358">
    <property type="term" value="F:L-glutamate N-acetyltransferase activity, acting on acetyl-L-ornithine as donor"/>
    <property type="evidence" value="ECO:0007669"/>
    <property type="project" value="UniProtKB-EC"/>
</dbReference>
<keyword evidence="6" id="KW-0511">Multifunctional enzyme</keyword>
<reference evidence="7 8" key="1">
    <citation type="submission" date="2022-09" db="EMBL/GenBank/DDBJ databases">
        <title>Draft genome of isolate Be4.</title>
        <authorList>
            <person name="Sanchez-Castro I."/>
            <person name="Martinez-Rodriguez P."/>
            <person name="Descostes M."/>
            <person name="Merroun M."/>
        </authorList>
    </citation>
    <scope>NUCLEOTIDE SEQUENCE [LARGE SCALE GENOMIC DNA]</scope>
    <source>
        <strain evidence="7 8">Be4</strain>
    </source>
</reference>
<dbReference type="InterPro" id="IPR016117">
    <property type="entry name" value="ArgJ-like_dom_sf"/>
</dbReference>
<evidence type="ECO:0000313" key="8">
    <source>
        <dbReference type="Proteomes" id="UP001525968"/>
    </source>
</evidence>
<evidence type="ECO:0000256" key="3">
    <source>
        <dbReference type="ARBA" id="ARBA00022679"/>
    </source>
</evidence>
<dbReference type="EC" id="2.3.1.1" evidence="6"/>
<feature type="binding site" evidence="6">
    <location>
        <position position="156"/>
    </location>
    <ligand>
        <name>substrate</name>
    </ligand>
</feature>
<feature type="site" description="Cleavage; by autolysis" evidence="6">
    <location>
        <begin position="192"/>
        <end position="193"/>
    </location>
</feature>
<keyword evidence="5 6" id="KW-0012">Acyltransferase</keyword>
<feature type="chain" id="PRO_5044937276" description="Arginine biosynthesis bifunctional protein ArgJ alpha chain" evidence="6">
    <location>
        <begin position="1"/>
        <end position="192"/>
    </location>
</feature>
<feature type="binding site" evidence="6">
    <location>
        <position position="182"/>
    </location>
    <ligand>
        <name>substrate</name>
    </ligand>
</feature>
<feature type="active site" description="Nucleophile" evidence="6">
    <location>
        <position position="193"/>
    </location>
</feature>
<evidence type="ECO:0000256" key="2">
    <source>
        <dbReference type="ARBA" id="ARBA00011475"/>
    </source>
</evidence>
<dbReference type="NCBIfam" id="TIGR00120">
    <property type="entry name" value="ArgJ"/>
    <property type="match status" value="1"/>
</dbReference>
<dbReference type="InterPro" id="IPR042195">
    <property type="entry name" value="ArgJ_beta_C"/>
</dbReference>
<dbReference type="Gene3D" id="3.60.70.12">
    <property type="entry name" value="L-amino peptidase D-ALA esterase/amidase"/>
    <property type="match status" value="1"/>
</dbReference>
<evidence type="ECO:0000313" key="7">
    <source>
        <dbReference type="EMBL" id="MCT9813355.1"/>
    </source>
</evidence>
<evidence type="ECO:0000256" key="5">
    <source>
        <dbReference type="ARBA" id="ARBA00023315"/>
    </source>
</evidence>
<comment type="similarity">
    <text evidence="1 6">Belongs to the ArgJ family.</text>
</comment>
<dbReference type="Pfam" id="PF01960">
    <property type="entry name" value="ArgJ"/>
    <property type="match status" value="1"/>
</dbReference>
<comment type="subcellular location">
    <subcellularLocation>
        <location evidence="6">Cytoplasm</location>
    </subcellularLocation>
</comment>
<feature type="binding site" evidence="6">
    <location>
        <position position="280"/>
    </location>
    <ligand>
        <name>substrate</name>
    </ligand>
</feature>
<comment type="pathway">
    <text evidence="6">Amino-acid biosynthesis; L-arginine biosynthesis; N(2)-acetyl-L-ornithine from L-glutamate: step 1/4.</text>
</comment>
<dbReference type="InterPro" id="IPR002813">
    <property type="entry name" value="Arg_biosynth_ArgJ"/>
</dbReference>
<name>A0ABT2PSA1_9BURK</name>
<dbReference type="EMBL" id="JAODYH010000017">
    <property type="protein sequence ID" value="MCT9813355.1"/>
    <property type="molecule type" value="Genomic_DNA"/>
</dbReference>
<sequence length="409" mass="42759">MPVNLSAPVAAELLAIDGVRIGVAEAGVRKANRKDLTVFLLDEGAAVAGVFTQNRFCAAPVQVSREHLAQGTGVRAMVINTGNANAGTGAQGLADARATSAALAGLLGVAAHQVLPFSTGVIMESLPVDRIVAGLPAALADAQPAHWARAAEGIMTTDTLPKAFSRQVQIGGVTVSITGISKGAGMIRPNMATMLGFLATDACIAPELLQPLVTALAESSFNRVTIDGDTSTNDSFVLVATNRAKHAQITQLSSAEGQALQAALLEVSQKLAQAIVRDGEGATKFITVRVEGGKTGEECRQVAYSIAHSPLVKTAFYASDPNLGRILAAVGYAGIADLDQTGIDLYLDDVHVAIKGGRNPAYREEDGKRVMQQQEITVRVLLGRGDAVDTVWTCDFSHDYVTINADYRS</sequence>
<comment type="pathway">
    <text evidence="6">Amino-acid biosynthesis; L-arginine biosynthesis; L-ornithine and N-acetyl-L-glutamate from L-glutamate and N(2)-acetyl-L-ornithine (cyclic): step 1/1.</text>
</comment>
<comment type="subunit">
    <text evidence="2 6">Heterotetramer of two alpha and two beta chains.</text>
</comment>
<dbReference type="NCBIfam" id="NF003802">
    <property type="entry name" value="PRK05388.1"/>
    <property type="match status" value="1"/>
</dbReference>
<dbReference type="RefSeq" id="WP_261502608.1">
    <property type="nucleotide sequence ID" value="NZ_JAODYH010000017.1"/>
</dbReference>
<proteinExistence type="inferred from homology"/>
<dbReference type="EC" id="2.3.1.35" evidence="6"/>
<dbReference type="SUPFAM" id="SSF56266">
    <property type="entry name" value="DmpA/ArgJ-like"/>
    <property type="match status" value="1"/>
</dbReference>
<gene>
    <name evidence="6 7" type="primary">argJ</name>
    <name evidence="7" type="ORF">N0K08_22215</name>
</gene>
<organism evidence="7 8">
    <name type="scientific">Acidovorax bellezanensis</name>
    <dbReference type="NCBI Taxonomy" id="2976702"/>
    <lineage>
        <taxon>Bacteria</taxon>
        <taxon>Pseudomonadati</taxon>
        <taxon>Pseudomonadota</taxon>
        <taxon>Betaproteobacteria</taxon>
        <taxon>Burkholderiales</taxon>
        <taxon>Comamonadaceae</taxon>
        <taxon>Acidovorax</taxon>
    </lineage>
</organism>
<dbReference type="Proteomes" id="UP001525968">
    <property type="component" value="Unassembled WGS sequence"/>
</dbReference>
<keyword evidence="6" id="KW-0028">Amino-acid biosynthesis</keyword>
<keyword evidence="8" id="KW-1185">Reference proteome</keyword>
<protein>
    <recommendedName>
        <fullName evidence="6">Arginine biosynthesis bifunctional protein ArgJ</fullName>
    </recommendedName>
    <domain>
        <recommendedName>
            <fullName evidence="6">Glutamate N-acetyltransferase</fullName>
            <ecNumber evidence="6">2.3.1.35</ecNumber>
        </recommendedName>
        <alternativeName>
            <fullName evidence="6">Ornithine acetyltransferase</fullName>
            <shortName evidence="6">OATase</shortName>
        </alternativeName>
        <alternativeName>
            <fullName evidence="6">Ornithine transacetylase</fullName>
        </alternativeName>
    </domain>
    <domain>
        <recommendedName>
            <fullName evidence="6">Amino-acid acetyltransferase</fullName>
            <ecNumber evidence="6">2.3.1.1</ecNumber>
        </recommendedName>
        <alternativeName>
            <fullName evidence="6">N-acetylglutamate synthase</fullName>
            <shortName evidence="6">AGSase</shortName>
        </alternativeName>
    </domain>
    <component>
        <recommendedName>
            <fullName evidence="6">Arginine biosynthesis bifunctional protein ArgJ alpha chain</fullName>
        </recommendedName>
    </component>
    <component>
        <recommendedName>
            <fullName evidence="6">Arginine biosynthesis bifunctional protein ArgJ beta chain</fullName>
        </recommendedName>
    </component>
</protein>
<accession>A0ABT2PSA1</accession>
<dbReference type="PANTHER" id="PTHR23100:SF0">
    <property type="entry name" value="ARGININE BIOSYNTHESIS BIFUNCTIONAL PROTEIN ARGJ, MITOCHONDRIAL"/>
    <property type="match status" value="1"/>
</dbReference>
<feature type="binding site" evidence="6">
    <location>
        <position position="409"/>
    </location>
    <ligand>
        <name>substrate</name>
    </ligand>
</feature>
<keyword evidence="6" id="KW-0055">Arginine biosynthesis</keyword>
<dbReference type="CDD" id="cd02152">
    <property type="entry name" value="OAT"/>
    <property type="match status" value="1"/>
</dbReference>
<dbReference type="PANTHER" id="PTHR23100">
    <property type="entry name" value="ARGININE BIOSYNTHESIS BIFUNCTIONAL PROTEIN ARGJ"/>
    <property type="match status" value="1"/>
</dbReference>
<feature type="chain" id="PRO_5044937274" description="Arginine biosynthesis bifunctional protein ArgJ beta chain" evidence="6">
    <location>
        <begin position="193"/>
        <end position="409"/>
    </location>
</feature>
<comment type="caution">
    <text evidence="7">The sequence shown here is derived from an EMBL/GenBank/DDBJ whole genome shotgun (WGS) entry which is preliminary data.</text>
</comment>
<keyword evidence="4 6" id="KW-0068">Autocatalytic cleavage</keyword>
<evidence type="ECO:0000256" key="1">
    <source>
        <dbReference type="ARBA" id="ARBA00006774"/>
    </source>
</evidence>
<feature type="site" description="Involved in the stabilization of negative charge on the oxyanion by the formation of the oxyanion hole" evidence="6">
    <location>
        <position position="119"/>
    </location>
</feature>
<evidence type="ECO:0000256" key="6">
    <source>
        <dbReference type="HAMAP-Rule" id="MF_01106"/>
    </source>
</evidence>
<comment type="function">
    <text evidence="6">Catalyzes two activities which are involved in the cyclic version of arginine biosynthesis: the synthesis of N-acetylglutamate from glutamate and acetyl-CoA as the acetyl donor, and of ornithine by transacetylation between N(2)-acetylornithine and glutamate.</text>
</comment>
<comment type="catalytic activity">
    <reaction evidence="6">
        <text>L-glutamate + acetyl-CoA = N-acetyl-L-glutamate + CoA + H(+)</text>
        <dbReference type="Rhea" id="RHEA:24292"/>
        <dbReference type="ChEBI" id="CHEBI:15378"/>
        <dbReference type="ChEBI" id="CHEBI:29985"/>
        <dbReference type="ChEBI" id="CHEBI:44337"/>
        <dbReference type="ChEBI" id="CHEBI:57287"/>
        <dbReference type="ChEBI" id="CHEBI:57288"/>
        <dbReference type="EC" id="2.3.1.1"/>
    </reaction>
</comment>
<feature type="site" description="Involved in the stabilization of negative charge on the oxyanion by the formation of the oxyanion hole" evidence="6">
    <location>
        <position position="120"/>
    </location>
</feature>